<dbReference type="EMBL" id="WUAV01000005">
    <property type="protein sequence ID" value="KAF1751966.1"/>
    <property type="molecule type" value="Genomic_DNA"/>
</dbReference>
<reference evidence="1 2" key="1">
    <citation type="submission" date="2019-12" db="EMBL/GenBank/DDBJ databases">
        <title>Chromosome-level assembly of the Caenorhabditis remanei genome.</title>
        <authorList>
            <person name="Teterina A.A."/>
            <person name="Willis J.H."/>
            <person name="Phillips P.C."/>
        </authorList>
    </citation>
    <scope>NUCLEOTIDE SEQUENCE [LARGE SCALE GENOMIC DNA]</scope>
    <source>
        <strain evidence="1 2">PX506</strain>
        <tissue evidence="1">Whole organism</tissue>
    </source>
</reference>
<dbReference type="KEGG" id="crq:GCK72_018520"/>
<evidence type="ECO:0000313" key="2">
    <source>
        <dbReference type="Proteomes" id="UP000483820"/>
    </source>
</evidence>
<evidence type="ECO:0000313" key="1">
    <source>
        <dbReference type="EMBL" id="KAF1751966.1"/>
    </source>
</evidence>
<name>A0A6A5GAX2_CAERE</name>
<organism evidence="1 2">
    <name type="scientific">Caenorhabditis remanei</name>
    <name type="common">Caenorhabditis vulgaris</name>
    <dbReference type="NCBI Taxonomy" id="31234"/>
    <lineage>
        <taxon>Eukaryota</taxon>
        <taxon>Metazoa</taxon>
        <taxon>Ecdysozoa</taxon>
        <taxon>Nematoda</taxon>
        <taxon>Chromadorea</taxon>
        <taxon>Rhabditida</taxon>
        <taxon>Rhabditina</taxon>
        <taxon>Rhabditomorpha</taxon>
        <taxon>Rhabditoidea</taxon>
        <taxon>Rhabditidae</taxon>
        <taxon>Peloderinae</taxon>
        <taxon>Caenorhabditis</taxon>
    </lineage>
</organism>
<comment type="caution">
    <text evidence="1">The sequence shown here is derived from an EMBL/GenBank/DDBJ whole genome shotgun (WGS) entry which is preliminary data.</text>
</comment>
<dbReference type="GeneID" id="78776687"/>
<accession>A0A6A5GAX2</accession>
<dbReference type="AlphaFoldDB" id="A0A6A5GAX2"/>
<dbReference type="Proteomes" id="UP000483820">
    <property type="component" value="Chromosome V"/>
</dbReference>
<proteinExistence type="predicted"/>
<dbReference type="RefSeq" id="XP_053581510.1">
    <property type="nucleotide sequence ID" value="XM_053732597.1"/>
</dbReference>
<dbReference type="CTD" id="78776687"/>
<gene>
    <name evidence="1" type="ORF">GCK72_018520</name>
</gene>
<sequence>MSAVLNNLEVIVLESEDSCMIVIKNHDGGGVWHLKLSNWKSSNSCWVDDDSVLGADTKVGKTEIEVLVLLKHIIVDNIDGDLLMFVFWVESQSSLDWNIITSSVGSSVFSKVIDHDSETFWSSISEKTQQSYRSENRKKNKPSDNNIKRSNTFKNSVVSWIQEDLASVVTQLLLLCLYQLKLAEVFRELGLVLAMHHTIMI</sequence>
<protein>
    <submittedName>
        <fullName evidence="1">Uncharacterized protein</fullName>
    </submittedName>
</protein>